<feature type="signal peptide" evidence="6">
    <location>
        <begin position="1"/>
        <end position="27"/>
    </location>
</feature>
<dbReference type="PANTHER" id="PTHR33044">
    <property type="entry name" value="BIFUNCTIONAL INHIBITOR/LIPID-TRANSFER PROTEIN/SEED STORAGE 2S ALBUMIN SUPERFAMILY PROTEIN-RELATED"/>
    <property type="match status" value="1"/>
</dbReference>
<proteinExistence type="inferred from homology"/>
<dbReference type="Proteomes" id="UP000604825">
    <property type="component" value="Unassembled WGS sequence"/>
</dbReference>
<evidence type="ECO:0000256" key="1">
    <source>
        <dbReference type="ARBA" id="ARBA00009748"/>
    </source>
</evidence>
<feature type="domain" description="Bifunctional inhibitor/plant lipid transfer protein/seed storage helical" evidence="7">
    <location>
        <begin position="132"/>
        <end position="215"/>
    </location>
</feature>
<evidence type="ECO:0000256" key="5">
    <source>
        <dbReference type="SAM" id="MobiDB-lite"/>
    </source>
</evidence>
<evidence type="ECO:0000256" key="3">
    <source>
        <dbReference type="ARBA" id="ARBA00023157"/>
    </source>
</evidence>
<feature type="chain" id="PRO_5032533043" description="Bifunctional inhibitor/plant lipid transfer protein/seed storage helical domain-containing protein" evidence="6">
    <location>
        <begin position="28"/>
        <end position="233"/>
    </location>
</feature>
<dbReference type="SUPFAM" id="SSF47699">
    <property type="entry name" value="Bifunctional inhibitor/lipid-transfer protein/seed storage 2S albumin"/>
    <property type="match status" value="1"/>
</dbReference>
<keyword evidence="4" id="KW-0325">Glycoprotein</keyword>
<dbReference type="CDD" id="cd00010">
    <property type="entry name" value="AAI_LTSS"/>
    <property type="match status" value="1"/>
</dbReference>
<feature type="region of interest" description="Disordered" evidence="5">
    <location>
        <begin position="104"/>
        <end position="130"/>
    </location>
</feature>
<name>A0A811N4P0_9POAL</name>
<dbReference type="InterPro" id="IPR043325">
    <property type="entry name" value="LTSS"/>
</dbReference>
<keyword evidence="2 6" id="KW-0732">Signal</keyword>
<accession>A0A811N4P0</accession>
<keyword evidence="9" id="KW-1185">Reference proteome</keyword>
<dbReference type="AlphaFoldDB" id="A0A811N4P0"/>
<evidence type="ECO:0000259" key="7">
    <source>
        <dbReference type="SMART" id="SM00499"/>
    </source>
</evidence>
<gene>
    <name evidence="8" type="ORF">NCGR_LOCUS12050</name>
</gene>
<feature type="compositionally biased region" description="Pro residues" evidence="5">
    <location>
        <begin position="120"/>
        <end position="129"/>
    </location>
</feature>
<evidence type="ECO:0000313" key="9">
    <source>
        <dbReference type="Proteomes" id="UP000604825"/>
    </source>
</evidence>
<dbReference type="SMART" id="SM00499">
    <property type="entry name" value="AAI"/>
    <property type="match status" value="1"/>
</dbReference>
<evidence type="ECO:0000313" key="8">
    <source>
        <dbReference type="EMBL" id="CAD6218125.1"/>
    </source>
</evidence>
<evidence type="ECO:0000256" key="4">
    <source>
        <dbReference type="ARBA" id="ARBA00023180"/>
    </source>
</evidence>
<organism evidence="8 9">
    <name type="scientific">Miscanthus lutarioriparius</name>
    <dbReference type="NCBI Taxonomy" id="422564"/>
    <lineage>
        <taxon>Eukaryota</taxon>
        <taxon>Viridiplantae</taxon>
        <taxon>Streptophyta</taxon>
        <taxon>Embryophyta</taxon>
        <taxon>Tracheophyta</taxon>
        <taxon>Spermatophyta</taxon>
        <taxon>Magnoliopsida</taxon>
        <taxon>Liliopsida</taxon>
        <taxon>Poales</taxon>
        <taxon>Poaceae</taxon>
        <taxon>PACMAD clade</taxon>
        <taxon>Panicoideae</taxon>
        <taxon>Andropogonodae</taxon>
        <taxon>Andropogoneae</taxon>
        <taxon>Saccharinae</taxon>
        <taxon>Miscanthus</taxon>
    </lineage>
</organism>
<sequence>MATSKCMWFAFAITFAVVAATLQPSAATRVLDADQEAGSSRPPAWRPRPLPPLPCIPGLPRLPWLPPCNNDSSSSSGGAPIVPHPPLPPLPCIPGLPRLPWLPPCNNDSSSSSGGGGGAPPSPVDPPQPAECRTSLSGLAPCANFLTNATSGSAHPAAACCDGLKSLVKDAPICLCHAMNGDLGKVLSAPVLRLRVMALPRMCRVAVPFGTLRKCIRGPVPPMDASPSAPPAA</sequence>
<comment type="similarity">
    <text evidence="1">Belongs to the plant LTP family.</text>
</comment>
<dbReference type="EMBL" id="CAJGYO010000003">
    <property type="protein sequence ID" value="CAD6218125.1"/>
    <property type="molecule type" value="Genomic_DNA"/>
</dbReference>
<evidence type="ECO:0000256" key="6">
    <source>
        <dbReference type="SAM" id="SignalP"/>
    </source>
</evidence>
<dbReference type="Gene3D" id="1.10.110.10">
    <property type="entry name" value="Plant lipid-transfer and hydrophobic proteins"/>
    <property type="match status" value="1"/>
</dbReference>
<evidence type="ECO:0000256" key="2">
    <source>
        <dbReference type="ARBA" id="ARBA00022729"/>
    </source>
</evidence>
<dbReference type="InterPro" id="IPR036312">
    <property type="entry name" value="Bifun_inhib/LTP/seed_sf"/>
</dbReference>
<protein>
    <recommendedName>
        <fullName evidence="7">Bifunctional inhibitor/plant lipid transfer protein/seed storage helical domain-containing protein</fullName>
    </recommendedName>
</protein>
<dbReference type="InterPro" id="IPR016140">
    <property type="entry name" value="Bifunc_inhib/LTP/seed_store"/>
</dbReference>
<dbReference type="Pfam" id="PF14368">
    <property type="entry name" value="LTP_2"/>
    <property type="match status" value="1"/>
</dbReference>
<comment type="caution">
    <text evidence="8">The sequence shown here is derived from an EMBL/GenBank/DDBJ whole genome shotgun (WGS) entry which is preliminary data.</text>
</comment>
<keyword evidence="3" id="KW-1015">Disulfide bond</keyword>
<dbReference type="OrthoDB" id="692299at2759"/>
<reference evidence="8" key="1">
    <citation type="submission" date="2020-10" db="EMBL/GenBank/DDBJ databases">
        <authorList>
            <person name="Han B."/>
            <person name="Lu T."/>
            <person name="Zhao Q."/>
            <person name="Huang X."/>
            <person name="Zhao Y."/>
        </authorList>
    </citation>
    <scope>NUCLEOTIDE SEQUENCE</scope>
</reference>